<reference evidence="1 2" key="1">
    <citation type="submission" date="2018-03" db="EMBL/GenBank/DDBJ databases">
        <title>Cross-interface Injection: A General Nanoliter Liquid Handling Method Applied to Single Cells Genome Amplification Automated Nanoliter Liquid Handling Applied to Single Cell Multiple Displacement Amplification.</title>
        <authorList>
            <person name="Yun J."/>
            <person name="Xu P."/>
            <person name="Xu J."/>
            <person name="Dai X."/>
            <person name="Wang Y."/>
            <person name="Zheng X."/>
            <person name="Cao C."/>
            <person name="Yi Q."/>
            <person name="Zhu Y."/>
            <person name="Wang L."/>
            <person name="Dong Z."/>
            <person name="Huang Y."/>
            <person name="Huang L."/>
            <person name="Du W."/>
        </authorList>
    </citation>
    <scope>NUCLEOTIDE SEQUENCE [LARGE SCALE GENOMIC DNA]</scope>
    <source>
        <strain evidence="1 2">Z-D1-2</strain>
    </source>
</reference>
<dbReference type="Pfam" id="PF16162">
    <property type="entry name" value="KwaB"/>
    <property type="match status" value="1"/>
</dbReference>
<evidence type="ECO:0008006" key="3">
    <source>
        <dbReference type="Google" id="ProtNLM"/>
    </source>
</evidence>
<dbReference type="InterPro" id="IPR032359">
    <property type="entry name" value="KwaB-like"/>
</dbReference>
<dbReference type="Proteomes" id="UP000240608">
    <property type="component" value="Unassembled WGS sequence"/>
</dbReference>
<evidence type="ECO:0000313" key="2">
    <source>
        <dbReference type="Proteomes" id="UP000240608"/>
    </source>
</evidence>
<name>A0A2T4DE38_9BACT</name>
<dbReference type="EMBL" id="PYVU01000268">
    <property type="protein sequence ID" value="PTB92083.1"/>
    <property type="molecule type" value="Genomic_DNA"/>
</dbReference>
<accession>A0A2T4DE38</accession>
<gene>
    <name evidence="1" type="ORF">C9994_14545</name>
</gene>
<dbReference type="AlphaFoldDB" id="A0A2T4DE38"/>
<evidence type="ECO:0000313" key="1">
    <source>
        <dbReference type="EMBL" id="PTB92083.1"/>
    </source>
</evidence>
<sequence>MPNKQIQTLRQLKNLDLRGVNVTLAVVKEYKRDRVSQYNVKYVPIDQRLENRLRNIVVNHINNSNTVEEYSYDCPEPEEDQVRVISYEETDFYRIFEQLEDLNPEEDIIENVEELVKSKAYMIILRTVEGIKVVGFKTLPENWRMKRSKGLIPLLYTENRFEDLEQNNVFSISSLVDLFYFNEFLFILSKKDFERGLNFREGMINNANELYEEVTQLNIFVNMEILTDRVGNNQRYLRKIATIRNLGHYRNPVYLRRLQQLSAAKGWKIQFEEEQIVITNETLDDILTLLQNKRLHSELTEEDFDVESTKPVSLNE</sequence>
<protein>
    <recommendedName>
        <fullName evidence="3">DUF4868 domain-containing protein</fullName>
    </recommendedName>
</protein>
<proteinExistence type="predicted"/>
<comment type="caution">
    <text evidence="1">The sequence shown here is derived from an EMBL/GenBank/DDBJ whole genome shotgun (WGS) entry which is preliminary data.</text>
</comment>
<organism evidence="1 2">
    <name type="scientific">Marivirga lumbricoides</name>
    <dbReference type="NCBI Taxonomy" id="1046115"/>
    <lineage>
        <taxon>Bacteria</taxon>
        <taxon>Pseudomonadati</taxon>
        <taxon>Bacteroidota</taxon>
        <taxon>Cytophagia</taxon>
        <taxon>Cytophagales</taxon>
        <taxon>Marivirgaceae</taxon>
        <taxon>Marivirga</taxon>
    </lineage>
</organism>